<dbReference type="RefSeq" id="XP_011365517.2">
    <property type="nucleotide sequence ID" value="XM_011367215.2"/>
</dbReference>
<feature type="compositionally biased region" description="Polar residues" evidence="11">
    <location>
        <begin position="658"/>
        <end position="667"/>
    </location>
</feature>
<feature type="domain" description="Ig-like" evidence="13">
    <location>
        <begin position="240"/>
        <end position="346"/>
    </location>
</feature>
<dbReference type="InterPro" id="IPR013783">
    <property type="entry name" value="Ig-like_fold"/>
</dbReference>
<keyword evidence="6 12" id="KW-1133">Transmembrane helix</keyword>
<dbReference type="InterPro" id="IPR036179">
    <property type="entry name" value="Ig-like_dom_sf"/>
</dbReference>
<dbReference type="CTD" id="84623"/>
<dbReference type="CDD" id="cd05898">
    <property type="entry name" value="IgI_5_KIRREL3"/>
    <property type="match status" value="1"/>
</dbReference>
<evidence type="ECO:0000256" key="7">
    <source>
        <dbReference type="ARBA" id="ARBA00023136"/>
    </source>
</evidence>
<dbReference type="GeneID" id="105296861"/>
<dbReference type="Gene3D" id="2.60.40.10">
    <property type="entry name" value="Immunoglobulins"/>
    <property type="match status" value="4"/>
</dbReference>
<name>A0A6P3QZH4_PTEVA</name>
<dbReference type="OrthoDB" id="6413693at2759"/>
<dbReference type="FunFam" id="2.60.40.10:FF:000077">
    <property type="entry name" value="Kirre like nephrin family adhesion molecule 3"/>
    <property type="match status" value="1"/>
</dbReference>
<dbReference type="InterPro" id="IPR013162">
    <property type="entry name" value="CD80_C2-set"/>
</dbReference>
<evidence type="ECO:0000256" key="12">
    <source>
        <dbReference type="SAM" id="Phobius"/>
    </source>
</evidence>
<dbReference type="SMART" id="SM00409">
    <property type="entry name" value="IG"/>
    <property type="match status" value="4"/>
</dbReference>
<keyword evidence="10" id="KW-0393">Immunoglobulin domain</keyword>
<proteinExistence type="inferred from homology"/>
<dbReference type="InterPro" id="IPR051275">
    <property type="entry name" value="Cell_adhesion_signaling"/>
</dbReference>
<evidence type="ECO:0000256" key="6">
    <source>
        <dbReference type="ARBA" id="ARBA00022989"/>
    </source>
</evidence>
<dbReference type="SMART" id="SM00408">
    <property type="entry name" value="IGc2"/>
    <property type="match status" value="3"/>
</dbReference>
<dbReference type="Pfam" id="PF13927">
    <property type="entry name" value="Ig_3"/>
    <property type="match status" value="2"/>
</dbReference>
<dbReference type="FunFam" id="2.60.40.10:FF:000094">
    <property type="entry name" value="Kirre like nephrin family adhesion molecule 3"/>
    <property type="match status" value="1"/>
</dbReference>
<feature type="region of interest" description="Disordered" evidence="11">
    <location>
        <begin position="658"/>
        <end position="709"/>
    </location>
</feature>
<keyword evidence="14" id="KW-1185">Reference proteome</keyword>
<dbReference type="PROSITE" id="PS50835">
    <property type="entry name" value="IG_LIKE"/>
    <property type="match status" value="4"/>
</dbReference>
<dbReference type="GO" id="GO:0050839">
    <property type="term" value="F:cell adhesion molecule binding"/>
    <property type="evidence" value="ECO:0007669"/>
    <property type="project" value="TreeGrafter"/>
</dbReference>
<keyword evidence="5" id="KW-0677">Repeat</keyword>
<keyword evidence="3 12" id="KW-0812">Transmembrane</keyword>
<dbReference type="GO" id="GO:0005911">
    <property type="term" value="C:cell-cell junction"/>
    <property type="evidence" value="ECO:0007669"/>
    <property type="project" value="TreeGrafter"/>
</dbReference>
<accession>A0A6P3QZH4</accession>
<dbReference type="Pfam" id="PF07679">
    <property type="entry name" value="I-set"/>
    <property type="match status" value="1"/>
</dbReference>
<feature type="domain" description="Ig-like" evidence="13">
    <location>
        <begin position="350"/>
        <end position="446"/>
    </location>
</feature>
<evidence type="ECO:0000256" key="4">
    <source>
        <dbReference type="ARBA" id="ARBA00022729"/>
    </source>
</evidence>
<reference evidence="15" key="1">
    <citation type="submission" date="2025-08" db="UniProtKB">
        <authorList>
            <consortium name="RefSeq"/>
        </authorList>
    </citation>
    <scope>IDENTIFICATION</scope>
    <source>
        <tissue evidence="15">Kidney</tissue>
    </source>
</reference>
<evidence type="ECO:0000256" key="8">
    <source>
        <dbReference type="ARBA" id="ARBA00023157"/>
    </source>
</evidence>
<keyword evidence="4" id="KW-0732">Signal</keyword>
<evidence type="ECO:0000259" key="13">
    <source>
        <dbReference type="PROSITE" id="PS50835"/>
    </source>
</evidence>
<evidence type="ECO:0000256" key="2">
    <source>
        <dbReference type="ARBA" id="ARBA00008637"/>
    </source>
</evidence>
<feature type="transmembrane region" description="Helical" evidence="12">
    <location>
        <begin position="463"/>
        <end position="489"/>
    </location>
</feature>
<feature type="domain" description="Ig-like" evidence="13">
    <location>
        <begin position="39"/>
        <end position="133"/>
    </location>
</feature>
<dbReference type="Proteomes" id="UP000515202">
    <property type="component" value="Unplaced"/>
</dbReference>
<dbReference type="CDD" id="cd05759">
    <property type="entry name" value="IgI_2_KIRREL3-like"/>
    <property type="match status" value="1"/>
</dbReference>
<dbReference type="GO" id="GO:0098609">
    <property type="term" value="P:cell-cell adhesion"/>
    <property type="evidence" value="ECO:0007669"/>
    <property type="project" value="TreeGrafter"/>
</dbReference>
<dbReference type="InterPro" id="IPR013098">
    <property type="entry name" value="Ig_I-set"/>
</dbReference>
<dbReference type="InterPro" id="IPR007110">
    <property type="entry name" value="Ig-like_dom"/>
</dbReference>
<evidence type="ECO:0000256" key="3">
    <source>
        <dbReference type="ARBA" id="ARBA00022692"/>
    </source>
</evidence>
<dbReference type="InterPro" id="IPR003599">
    <property type="entry name" value="Ig_sub"/>
</dbReference>
<evidence type="ECO:0000313" key="14">
    <source>
        <dbReference type="Proteomes" id="UP000515202"/>
    </source>
</evidence>
<dbReference type="PANTHER" id="PTHR11640:SF49">
    <property type="entry name" value="KIN OF IRRE-LIKE PROTEIN 3"/>
    <property type="match status" value="1"/>
</dbReference>
<dbReference type="KEGG" id="pvp:105296861"/>
<feature type="compositionally biased region" description="Low complexity" evidence="11">
    <location>
        <begin position="679"/>
        <end position="693"/>
    </location>
</feature>
<comment type="similarity">
    <text evidence="2">Belongs to the immunoglobulin superfamily.</text>
</comment>
<dbReference type="SUPFAM" id="SSF48726">
    <property type="entry name" value="Immunoglobulin"/>
    <property type="match status" value="4"/>
</dbReference>
<evidence type="ECO:0000313" key="15">
    <source>
        <dbReference type="RefSeq" id="XP_011365517.2"/>
    </source>
</evidence>
<dbReference type="InterPro" id="IPR003598">
    <property type="entry name" value="Ig_sub2"/>
</dbReference>
<evidence type="ECO:0000256" key="1">
    <source>
        <dbReference type="ARBA" id="ARBA00004479"/>
    </source>
</evidence>
<organism evidence="14 15">
    <name type="scientific">Pteropus vampyrus</name>
    <name type="common">Large flying fox</name>
    <dbReference type="NCBI Taxonomy" id="132908"/>
    <lineage>
        <taxon>Eukaryota</taxon>
        <taxon>Metazoa</taxon>
        <taxon>Chordata</taxon>
        <taxon>Craniata</taxon>
        <taxon>Vertebrata</taxon>
        <taxon>Euteleostomi</taxon>
        <taxon>Mammalia</taxon>
        <taxon>Eutheria</taxon>
        <taxon>Laurasiatheria</taxon>
        <taxon>Chiroptera</taxon>
        <taxon>Yinpterochiroptera</taxon>
        <taxon>Pteropodoidea</taxon>
        <taxon>Pteropodidae</taxon>
        <taxon>Pteropodinae</taxon>
        <taxon>Pteropus</taxon>
    </lineage>
</organism>
<sequence>MSEDSGSKLQLGLQKRGCCLVLGYMAKDKFRRINEGQVYSFSQQPQDQAVVSGQPVTLLCAIPEYDGFVLWIKDGLALGVGRDLSSYPQYLVVGNHLSGEHHLKILRAELQDDAVYECQAIQAAIRSRPARLTVLVPPDDPVILGGPVISLRAGDPLNLTCHADNAKPAASIIWLRKGEVINGATYSKTLLRDGKRESIVSTLFISPGDVENGQSIVCRATNKAIPGGKETSVTIDIQHPPLVNLSVEPQPVLEDNTVTFHCSAKANPAVTQYRWAKRGQIIKEASGEVYRTTVDYTYFSEPVSCEVLSNEKTLTLKAVRQEDAGKYVCRAVVPRVGAGEREVTLTVNGPPIISSTQTQHALHGEKGQIKCFIRSTPPPDRIAWSWKENVLESGTSGRYTVETVSTEEGVISTLTISNIVRADFQTIYNCTAWNSFGSDTEIIRLKEQGSEMKSGAGLEAESVPMAVIIGVAVGAGVAFLVLMATIVAFCCARSQRNLKGVVSAKNDIRVEIVHKEPASGREAEEHPTIKQLMMDRSEFQQDSVLKQLEVLKEEEKEFQNLKDPTNGYYSVNTFKEHHSTPTISLSSCQPDLRPTGKQRVPTGMSFTNIYSTLSGQGRLYDYGQRFVLGMGSSSIELCEREFQRGSLSDSSSFLDTQCDSSVSSSGKQDGYVQFDKASKASASSSHHSQSSSQNSDPSRPLQRRMQTHV</sequence>
<comment type="subcellular location">
    <subcellularLocation>
        <location evidence="1">Membrane</location>
        <topology evidence="1">Single-pass type I membrane protein</topology>
    </subcellularLocation>
</comment>
<gene>
    <name evidence="15" type="primary">KIRREL3</name>
</gene>
<feature type="domain" description="Ig-like" evidence="13">
    <location>
        <begin position="138"/>
        <end position="234"/>
    </location>
</feature>
<keyword evidence="9" id="KW-0325">Glycoprotein</keyword>
<keyword evidence="7 12" id="KW-0472">Membrane</keyword>
<evidence type="ECO:0000256" key="10">
    <source>
        <dbReference type="ARBA" id="ARBA00023319"/>
    </source>
</evidence>
<dbReference type="GO" id="GO:0005886">
    <property type="term" value="C:plasma membrane"/>
    <property type="evidence" value="ECO:0007669"/>
    <property type="project" value="TreeGrafter"/>
</dbReference>
<evidence type="ECO:0000256" key="11">
    <source>
        <dbReference type="SAM" id="MobiDB-lite"/>
    </source>
</evidence>
<dbReference type="AlphaFoldDB" id="A0A6P3QZH4"/>
<keyword evidence="8" id="KW-1015">Disulfide bond</keyword>
<dbReference type="Pfam" id="PF08205">
    <property type="entry name" value="C2-set_2"/>
    <property type="match status" value="1"/>
</dbReference>
<protein>
    <submittedName>
        <fullName evidence="15">Kin of IRRE-like protein 3</fullName>
    </submittedName>
</protein>
<dbReference type="CDD" id="cd00096">
    <property type="entry name" value="Ig"/>
    <property type="match status" value="1"/>
</dbReference>
<dbReference type="FunFam" id="2.60.40.10:FF:000170">
    <property type="entry name" value="Kirre like nephrin family adhesion molecule 3"/>
    <property type="match status" value="1"/>
</dbReference>
<evidence type="ECO:0000256" key="9">
    <source>
        <dbReference type="ARBA" id="ARBA00023180"/>
    </source>
</evidence>
<dbReference type="PANTHER" id="PTHR11640">
    <property type="entry name" value="NEPHRIN"/>
    <property type="match status" value="1"/>
</dbReference>
<evidence type="ECO:0000256" key="5">
    <source>
        <dbReference type="ARBA" id="ARBA00022737"/>
    </source>
</evidence>
<dbReference type="GO" id="GO:0007416">
    <property type="term" value="P:synapse assembly"/>
    <property type="evidence" value="ECO:0007669"/>
    <property type="project" value="TreeGrafter"/>
</dbReference>